<dbReference type="InterPro" id="IPR029028">
    <property type="entry name" value="Alpha/beta_knot_MTases"/>
</dbReference>
<evidence type="ECO:0000256" key="4">
    <source>
        <dbReference type="ARBA" id="ARBA00038303"/>
    </source>
</evidence>
<gene>
    <name evidence="5" type="ORF">KP509_28G069300</name>
</gene>
<comment type="similarity">
    <text evidence="4">Belongs to the RNA methyltransferase RlmH family.</text>
</comment>
<dbReference type="HAMAP" id="MF_00658">
    <property type="entry name" value="23SrRNA_methyltr_H"/>
    <property type="match status" value="1"/>
</dbReference>
<keyword evidence="1" id="KW-0489">Methyltransferase</keyword>
<reference evidence="5" key="1">
    <citation type="submission" date="2021-08" db="EMBL/GenBank/DDBJ databases">
        <title>WGS assembly of Ceratopteris richardii.</title>
        <authorList>
            <person name="Marchant D.B."/>
            <person name="Chen G."/>
            <person name="Jenkins J."/>
            <person name="Shu S."/>
            <person name="Leebens-Mack J."/>
            <person name="Grimwood J."/>
            <person name="Schmutz J."/>
            <person name="Soltis P."/>
            <person name="Soltis D."/>
            <person name="Chen Z.-H."/>
        </authorList>
    </citation>
    <scope>NUCLEOTIDE SEQUENCE</scope>
    <source>
        <strain evidence="5">Whitten #5841</strain>
        <tissue evidence="5">Leaf</tissue>
    </source>
</reference>
<accession>A0A8T2RFU1</accession>
<dbReference type="GO" id="GO:0008168">
    <property type="term" value="F:methyltransferase activity"/>
    <property type="evidence" value="ECO:0007669"/>
    <property type="project" value="UniProtKB-KW"/>
</dbReference>
<dbReference type="OMA" id="NEPYHHQ"/>
<dbReference type="PANTHER" id="PTHR33603:SF1">
    <property type="entry name" value="RIBOSOMAL RNA LARGE SUBUNIT METHYLTRANSFERASE H"/>
    <property type="match status" value="1"/>
</dbReference>
<organism evidence="5 6">
    <name type="scientific">Ceratopteris richardii</name>
    <name type="common">Triangle waterfern</name>
    <dbReference type="NCBI Taxonomy" id="49495"/>
    <lineage>
        <taxon>Eukaryota</taxon>
        <taxon>Viridiplantae</taxon>
        <taxon>Streptophyta</taxon>
        <taxon>Embryophyta</taxon>
        <taxon>Tracheophyta</taxon>
        <taxon>Polypodiopsida</taxon>
        <taxon>Polypodiidae</taxon>
        <taxon>Polypodiales</taxon>
        <taxon>Pteridineae</taxon>
        <taxon>Pteridaceae</taxon>
        <taxon>Parkerioideae</taxon>
        <taxon>Ceratopteris</taxon>
    </lineage>
</organism>
<evidence type="ECO:0000256" key="1">
    <source>
        <dbReference type="ARBA" id="ARBA00022603"/>
    </source>
</evidence>
<dbReference type="Proteomes" id="UP000825935">
    <property type="component" value="Chromosome 28"/>
</dbReference>
<dbReference type="InterPro" id="IPR003742">
    <property type="entry name" value="RlmH-like"/>
</dbReference>
<dbReference type="SUPFAM" id="SSF75217">
    <property type="entry name" value="alpha/beta knot"/>
    <property type="match status" value="1"/>
</dbReference>
<evidence type="ECO:0000313" key="6">
    <source>
        <dbReference type="Proteomes" id="UP000825935"/>
    </source>
</evidence>
<keyword evidence="6" id="KW-1185">Reference proteome</keyword>
<evidence type="ECO:0008006" key="7">
    <source>
        <dbReference type="Google" id="ProtNLM"/>
    </source>
</evidence>
<dbReference type="Gene3D" id="3.40.1280.10">
    <property type="match status" value="1"/>
</dbReference>
<protein>
    <recommendedName>
        <fullName evidence="7">RNA methyltransferase At5g10620</fullName>
    </recommendedName>
</protein>
<dbReference type="AlphaFoldDB" id="A0A8T2RFU1"/>
<comment type="caution">
    <text evidence="5">The sequence shown here is derived from an EMBL/GenBank/DDBJ whole genome shotgun (WGS) entry which is preliminary data.</text>
</comment>
<dbReference type="EMBL" id="CM035433">
    <property type="protein sequence ID" value="KAH7294393.1"/>
    <property type="molecule type" value="Genomic_DNA"/>
</dbReference>
<dbReference type="InterPro" id="IPR029026">
    <property type="entry name" value="tRNA_m1G_MTases_N"/>
</dbReference>
<dbReference type="GO" id="GO:0032259">
    <property type="term" value="P:methylation"/>
    <property type="evidence" value="ECO:0007669"/>
    <property type="project" value="UniProtKB-KW"/>
</dbReference>
<dbReference type="OrthoDB" id="429744at2759"/>
<dbReference type="GO" id="GO:0006364">
    <property type="term" value="P:rRNA processing"/>
    <property type="evidence" value="ECO:0007669"/>
    <property type="project" value="InterPro"/>
</dbReference>
<dbReference type="PANTHER" id="PTHR33603">
    <property type="entry name" value="METHYLTRANSFERASE"/>
    <property type="match status" value="1"/>
</dbReference>
<keyword evidence="2" id="KW-0808">Transferase</keyword>
<proteinExistence type="inferred from homology"/>
<dbReference type="Pfam" id="PF02590">
    <property type="entry name" value="SPOUT_MTase"/>
    <property type="match status" value="1"/>
</dbReference>
<dbReference type="CDD" id="cd18081">
    <property type="entry name" value="RlmH-like"/>
    <property type="match status" value="1"/>
</dbReference>
<name>A0A8T2RFU1_CERRI</name>
<evidence type="ECO:0000256" key="3">
    <source>
        <dbReference type="ARBA" id="ARBA00022691"/>
    </source>
</evidence>
<keyword evidence="3" id="KW-0949">S-adenosyl-L-methionine</keyword>
<evidence type="ECO:0000313" key="5">
    <source>
        <dbReference type="EMBL" id="KAH7294393.1"/>
    </source>
</evidence>
<evidence type="ECO:0000256" key="2">
    <source>
        <dbReference type="ARBA" id="ARBA00022679"/>
    </source>
</evidence>
<sequence length="214" mass="23876">MACIQHTLQHRNCHFSFSLCPRSRTFSAGEQMLPVGICSSTDSHVDNTQLPIRARSVKTVPIRIVSVGKNRKDGVDAITESYLVKIRRYCKVEDVQIRSNPSNTSDVTAQVEAEAEKVLRTISSKDWVILLDERGQQATSEKFASIIEDAWSRIPSALVFCIGGPYGHGSGVVQRANQSIRLSSMVLNHQVALIVLLEQVYRACTILRGEKYHH</sequence>